<accession>U4KQS7</accession>
<dbReference type="EMBL" id="FO681348">
    <property type="protein sequence ID" value="CCV65103.1"/>
    <property type="molecule type" value="Genomic_DNA"/>
</dbReference>
<evidence type="ECO:0000313" key="2">
    <source>
        <dbReference type="Proteomes" id="UP000032737"/>
    </source>
</evidence>
<keyword evidence="1" id="KW-0808">Transferase</keyword>
<name>U4KQS7_9MOLU</name>
<sequence length="159" mass="19570">MIGIIHLINTEFSPYIKKYTSILDELQLEYEIVFWNRLNYEYTRKEFVVYNDYTPLETSKYKKALKFMRYRKFVNRILSQKKYSKVIFLTTLTGFLVNTKNLKKYRGKFIFDIRDYTYENNIFFRFFEKKIINYSRITTISSPYFKNFYQSSITYCPIT</sequence>
<proteinExistence type="predicted"/>
<organism evidence="1 2">
    <name type="scientific">Acholeplasma brassicae</name>
    <dbReference type="NCBI Taxonomy" id="61635"/>
    <lineage>
        <taxon>Bacteria</taxon>
        <taxon>Bacillati</taxon>
        <taxon>Mycoplasmatota</taxon>
        <taxon>Mollicutes</taxon>
        <taxon>Acholeplasmatales</taxon>
        <taxon>Acholeplasmataceae</taxon>
        <taxon>Acholeplasma</taxon>
    </lineage>
</organism>
<dbReference type="HOGENOM" id="CLU_1657001_0_0_14"/>
<gene>
    <name evidence="1" type="ORF">BN85300820</name>
</gene>
<dbReference type="KEGG" id="abra:BN85300820"/>
<dbReference type="OrthoDB" id="2052976at2"/>
<dbReference type="RefSeq" id="WP_030003973.1">
    <property type="nucleotide sequence ID" value="NC_022549.1"/>
</dbReference>
<evidence type="ECO:0000313" key="1">
    <source>
        <dbReference type="EMBL" id="CCV65103.1"/>
    </source>
</evidence>
<reference evidence="1 2" key="1">
    <citation type="journal article" date="2013" name="J. Mol. Microbiol. Biotechnol.">
        <title>Analysis of the Complete Genomes of Acholeplasma brassicae , A. palmae and A. laidlawii and Their Comparison to the Obligate Parasites from ' Candidatus Phytoplasma'.</title>
        <authorList>
            <person name="Kube M."/>
            <person name="Siewert C."/>
            <person name="Migdoll A.M."/>
            <person name="Duduk B."/>
            <person name="Holz S."/>
            <person name="Rabus R."/>
            <person name="Seemuller E."/>
            <person name="Mitrovic J."/>
            <person name="Muller I."/>
            <person name="Buttner C."/>
            <person name="Reinhardt R."/>
        </authorList>
    </citation>
    <scope>NUCLEOTIDE SEQUENCE [LARGE SCALE GENOMIC DNA]</scope>
    <source>
        <strain evidence="2">0502</strain>
    </source>
</reference>
<dbReference type="Proteomes" id="UP000032737">
    <property type="component" value="Chromosome"/>
</dbReference>
<protein>
    <submittedName>
        <fullName evidence="1">Putative sugar transferase</fullName>
    </submittedName>
</protein>
<keyword evidence="2" id="KW-1185">Reference proteome</keyword>
<dbReference type="AlphaFoldDB" id="U4KQS7"/>
<dbReference type="STRING" id="61635.BN85300820"/>
<dbReference type="GO" id="GO:0016740">
    <property type="term" value="F:transferase activity"/>
    <property type="evidence" value="ECO:0007669"/>
    <property type="project" value="UniProtKB-KW"/>
</dbReference>